<dbReference type="InterPro" id="IPR029058">
    <property type="entry name" value="AB_hydrolase_fold"/>
</dbReference>
<dbReference type="InterPro" id="IPR013094">
    <property type="entry name" value="AB_hydrolase_3"/>
</dbReference>
<dbReference type="Gene3D" id="3.40.50.1820">
    <property type="entry name" value="alpha/beta hydrolase"/>
    <property type="match status" value="1"/>
</dbReference>
<comment type="caution">
    <text evidence="2">The sequence shown here is derived from an EMBL/GenBank/DDBJ whole genome shotgun (WGS) entry which is preliminary data.</text>
</comment>
<reference evidence="2" key="1">
    <citation type="journal article" date="2020" name="Fungal Divers.">
        <title>Resolving the Mortierellaceae phylogeny through synthesis of multi-gene phylogenetics and phylogenomics.</title>
        <authorList>
            <person name="Vandepol N."/>
            <person name="Liber J."/>
            <person name="Desiro A."/>
            <person name="Na H."/>
            <person name="Kennedy M."/>
            <person name="Barry K."/>
            <person name="Grigoriev I.V."/>
            <person name="Miller A.N."/>
            <person name="O'Donnell K."/>
            <person name="Stajich J.E."/>
            <person name="Bonito G."/>
        </authorList>
    </citation>
    <scope>NUCLEOTIDE SEQUENCE</scope>
    <source>
        <strain evidence="2">NRRL 2769</strain>
    </source>
</reference>
<feature type="domain" description="Alpha/beta hydrolase fold-3" evidence="1">
    <location>
        <begin position="5"/>
        <end position="61"/>
    </location>
</feature>
<feature type="non-terminal residue" evidence="2">
    <location>
        <position position="103"/>
    </location>
</feature>
<name>A0A9P6MCS4_9FUNG</name>
<evidence type="ECO:0000313" key="2">
    <source>
        <dbReference type="EMBL" id="KAF9992297.1"/>
    </source>
</evidence>
<evidence type="ECO:0000259" key="1">
    <source>
        <dbReference type="Pfam" id="PF07859"/>
    </source>
</evidence>
<evidence type="ECO:0000313" key="3">
    <source>
        <dbReference type="Proteomes" id="UP000703661"/>
    </source>
</evidence>
<dbReference type="GO" id="GO:0016787">
    <property type="term" value="F:hydrolase activity"/>
    <property type="evidence" value="ECO:0007669"/>
    <property type="project" value="InterPro"/>
</dbReference>
<dbReference type="SUPFAM" id="SSF53474">
    <property type="entry name" value="alpha/beta-Hydrolases"/>
    <property type="match status" value="1"/>
</dbReference>
<gene>
    <name evidence="2" type="ORF">BGZ80_008621</name>
</gene>
<dbReference type="Proteomes" id="UP000703661">
    <property type="component" value="Unassembled WGS sequence"/>
</dbReference>
<protein>
    <recommendedName>
        <fullName evidence="1">Alpha/beta hydrolase fold-3 domain-containing protein</fullName>
    </recommendedName>
</protein>
<organism evidence="2 3">
    <name type="scientific">Entomortierella chlamydospora</name>
    <dbReference type="NCBI Taxonomy" id="101097"/>
    <lineage>
        <taxon>Eukaryota</taxon>
        <taxon>Fungi</taxon>
        <taxon>Fungi incertae sedis</taxon>
        <taxon>Mucoromycota</taxon>
        <taxon>Mortierellomycotina</taxon>
        <taxon>Mortierellomycetes</taxon>
        <taxon>Mortierellales</taxon>
        <taxon>Mortierellaceae</taxon>
        <taxon>Entomortierella</taxon>
    </lineage>
</organism>
<sequence length="103" mass="11423">MTCQYTSPISAPTLTGLSPMLIFIGGLEIIRQSTEQFANKAMAEGVDVKTVVVEGRPHNYIMLDYLSTKQDREEAYHAIGEFVLHAHHNLNQTGEQSVACDDK</sequence>
<accession>A0A9P6MCS4</accession>
<dbReference type="Pfam" id="PF07859">
    <property type="entry name" value="Abhydrolase_3"/>
    <property type="match status" value="1"/>
</dbReference>
<dbReference type="EMBL" id="JAAAID010004723">
    <property type="protein sequence ID" value="KAF9992297.1"/>
    <property type="molecule type" value="Genomic_DNA"/>
</dbReference>
<dbReference type="AlphaFoldDB" id="A0A9P6MCS4"/>
<keyword evidence="3" id="KW-1185">Reference proteome</keyword>
<proteinExistence type="predicted"/>